<dbReference type="EnsemblPlants" id="Pp3c6_23900V3.1">
    <property type="protein sequence ID" value="PAC:32977286.CDS.1"/>
    <property type="gene ID" value="Pp3c6_23900"/>
</dbReference>
<dbReference type="InParanoid" id="A0A2K1KGX4"/>
<evidence type="ECO:0000313" key="7">
    <source>
        <dbReference type="Proteomes" id="UP000006727"/>
    </source>
</evidence>
<keyword evidence="7" id="KW-1185">Reference proteome</keyword>
<dbReference type="Gramene" id="Pp3c6_23900V3.2">
    <property type="protein sequence ID" value="PAC:32977287.CDS.1"/>
    <property type="gene ID" value="Pp3c6_23900"/>
</dbReference>
<evidence type="ECO:0000256" key="1">
    <source>
        <dbReference type="SAM" id="MobiDB-lite"/>
    </source>
</evidence>
<dbReference type="EMBL" id="ABEU02000006">
    <property type="protein sequence ID" value="PNR53026.1"/>
    <property type="molecule type" value="Genomic_DNA"/>
</dbReference>
<feature type="region of interest" description="Disordered" evidence="1">
    <location>
        <begin position="23"/>
        <end position="52"/>
    </location>
</feature>
<accession>A0A2K1KGX4</accession>
<name>A0A2K1KGX4_PHYPA</name>
<reference evidence="4 7" key="1">
    <citation type="journal article" date="2008" name="Science">
        <title>The Physcomitrella genome reveals evolutionary insights into the conquest of land by plants.</title>
        <authorList>
            <person name="Rensing S."/>
            <person name="Lang D."/>
            <person name="Zimmer A."/>
            <person name="Terry A."/>
            <person name="Salamov A."/>
            <person name="Shapiro H."/>
            <person name="Nishiyama T."/>
            <person name="Perroud P.-F."/>
            <person name="Lindquist E."/>
            <person name="Kamisugi Y."/>
            <person name="Tanahashi T."/>
            <person name="Sakakibara K."/>
            <person name="Fujita T."/>
            <person name="Oishi K."/>
            <person name="Shin-I T."/>
            <person name="Kuroki Y."/>
            <person name="Toyoda A."/>
            <person name="Suzuki Y."/>
            <person name="Hashimoto A."/>
            <person name="Yamaguchi K."/>
            <person name="Sugano A."/>
            <person name="Kohara Y."/>
            <person name="Fujiyama A."/>
            <person name="Anterola A."/>
            <person name="Aoki S."/>
            <person name="Ashton N."/>
            <person name="Barbazuk W.B."/>
            <person name="Barker E."/>
            <person name="Bennetzen J."/>
            <person name="Bezanilla M."/>
            <person name="Blankenship R."/>
            <person name="Cho S.H."/>
            <person name="Dutcher S."/>
            <person name="Estelle M."/>
            <person name="Fawcett J.A."/>
            <person name="Gundlach H."/>
            <person name="Hanada K."/>
            <person name="Heyl A."/>
            <person name="Hicks K.A."/>
            <person name="Hugh J."/>
            <person name="Lohr M."/>
            <person name="Mayer K."/>
            <person name="Melkozernov A."/>
            <person name="Murata T."/>
            <person name="Nelson D."/>
            <person name="Pils B."/>
            <person name="Prigge M."/>
            <person name="Reiss B."/>
            <person name="Renner T."/>
            <person name="Rombauts S."/>
            <person name="Rushton P."/>
            <person name="Sanderfoot A."/>
            <person name="Schween G."/>
            <person name="Shiu S.-H."/>
            <person name="Stueber K."/>
            <person name="Theodoulou F.L."/>
            <person name="Tu H."/>
            <person name="Van de Peer Y."/>
            <person name="Verrier P.J."/>
            <person name="Waters E."/>
            <person name="Wood A."/>
            <person name="Yang L."/>
            <person name="Cove D."/>
            <person name="Cuming A."/>
            <person name="Hasebe M."/>
            <person name="Lucas S."/>
            <person name="Mishler D.B."/>
            <person name="Reski R."/>
            <person name="Grigoriev I."/>
            <person name="Quatrano R.S."/>
            <person name="Boore J.L."/>
        </authorList>
    </citation>
    <scope>NUCLEOTIDE SEQUENCE [LARGE SCALE GENOMIC DNA]</scope>
    <source>
        <strain evidence="6 7">cv. Gransden 2004</strain>
    </source>
</reference>
<dbReference type="Gramene" id="Pp3c6_24121V3.1">
    <property type="protein sequence ID" value="PAC:32976037.CDS.1"/>
    <property type="gene ID" value="Pp3c6_24121"/>
</dbReference>
<evidence type="ECO:0000313" key="2">
    <source>
        <dbReference type="EMBL" id="PNR53024.1"/>
    </source>
</evidence>
<protein>
    <submittedName>
        <fullName evidence="4 6">Uncharacterized protein</fullName>
    </submittedName>
</protein>
<dbReference type="EnsemblPlants" id="Pp3c6_24071V3.1">
    <property type="protein sequence ID" value="PAC:32977390.CDS.1"/>
    <property type="gene ID" value="Pp3c6_24071"/>
</dbReference>
<sequence length="122" mass="12932">MGGSDRGGLPFVTRYLGRAPLAQTRDSSSHHFVKPEGSTVVASPPAYSSLAAPRTDQNHMGFFPPAFALSAAVPLLMRRPGPAASGCHRSFIFQAPLSNPSTLSMWSQSLRQQPPTILSAVA</sequence>
<dbReference type="Gramene" id="Pp3c6_23975V3.1">
    <property type="protein sequence ID" value="PAC:32978749.CDS.1"/>
    <property type="gene ID" value="Pp3c6_23975"/>
</dbReference>
<gene>
    <name evidence="2" type="ORF">PHYPA_009399</name>
    <name evidence="3" type="ORF">PHYPA_009401</name>
    <name evidence="4" type="ORF">PHYPA_009402</name>
    <name evidence="5" type="ORF">PHYPA_009405</name>
</gene>
<evidence type="ECO:0000313" key="3">
    <source>
        <dbReference type="EMBL" id="PNR53026.1"/>
    </source>
</evidence>
<reference evidence="4 7" key="2">
    <citation type="journal article" date="2018" name="Plant J.">
        <title>The Physcomitrella patens chromosome-scale assembly reveals moss genome structure and evolution.</title>
        <authorList>
            <person name="Lang D."/>
            <person name="Ullrich K.K."/>
            <person name="Murat F."/>
            <person name="Fuchs J."/>
            <person name="Jenkins J."/>
            <person name="Haas F.B."/>
            <person name="Piednoel M."/>
            <person name="Gundlach H."/>
            <person name="Van Bel M."/>
            <person name="Meyberg R."/>
            <person name="Vives C."/>
            <person name="Morata J."/>
            <person name="Symeonidi A."/>
            <person name="Hiss M."/>
            <person name="Muchero W."/>
            <person name="Kamisugi Y."/>
            <person name="Saleh O."/>
            <person name="Blanc G."/>
            <person name="Decker E.L."/>
            <person name="van Gessel N."/>
            <person name="Grimwood J."/>
            <person name="Hayes R.D."/>
            <person name="Graham S.W."/>
            <person name="Gunter L.E."/>
            <person name="McDaniel S.F."/>
            <person name="Hoernstein S.N.W."/>
            <person name="Larsson A."/>
            <person name="Li F.W."/>
            <person name="Perroud P.F."/>
            <person name="Phillips J."/>
            <person name="Ranjan P."/>
            <person name="Rokshar D.S."/>
            <person name="Rothfels C.J."/>
            <person name="Schneider L."/>
            <person name="Shu S."/>
            <person name="Stevenson D.W."/>
            <person name="Thummler F."/>
            <person name="Tillich M."/>
            <person name="Villarreal Aguilar J.C."/>
            <person name="Widiez T."/>
            <person name="Wong G.K."/>
            <person name="Wymore A."/>
            <person name="Zhang Y."/>
            <person name="Zimmer A.D."/>
            <person name="Quatrano R.S."/>
            <person name="Mayer K.F.X."/>
            <person name="Goodstein D."/>
            <person name="Casacuberta J.M."/>
            <person name="Vandepoele K."/>
            <person name="Reski R."/>
            <person name="Cuming A.C."/>
            <person name="Tuskan G.A."/>
            <person name="Maumus F."/>
            <person name="Salse J."/>
            <person name="Schmutz J."/>
            <person name="Rensing S.A."/>
        </authorList>
    </citation>
    <scope>NUCLEOTIDE SEQUENCE [LARGE SCALE GENOMIC DNA]</scope>
    <source>
        <strain evidence="6 7">cv. Gransden 2004</strain>
    </source>
</reference>
<dbReference type="EnsemblPlants" id="Pp3c6_23975V3.1">
    <property type="protein sequence ID" value="PAC:32978749.CDS.1"/>
    <property type="gene ID" value="Pp3c6_23975"/>
</dbReference>
<dbReference type="PaxDb" id="3218-PP1S53_257V6.1"/>
<dbReference type="EMBL" id="ABEU02000006">
    <property type="protein sequence ID" value="PNR53024.1"/>
    <property type="molecule type" value="Genomic_DNA"/>
</dbReference>
<reference evidence="6" key="3">
    <citation type="submission" date="2020-12" db="UniProtKB">
        <authorList>
            <consortium name="EnsemblPlants"/>
        </authorList>
    </citation>
    <scope>IDENTIFICATION</scope>
</reference>
<dbReference type="Proteomes" id="UP000006727">
    <property type="component" value="Chromosome 6"/>
</dbReference>
<dbReference type="EnsemblPlants" id="Pp3c6_23900V3.2">
    <property type="protein sequence ID" value="PAC:32977287.CDS.1"/>
    <property type="gene ID" value="Pp3c6_23900"/>
</dbReference>
<evidence type="ECO:0000313" key="5">
    <source>
        <dbReference type="EMBL" id="PNR53030.1"/>
    </source>
</evidence>
<dbReference type="Gramene" id="Pp3c6_24071V3.1">
    <property type="protein sequence ID" value="PAC:32977390.CDS.1"/>
    <property type="gene ID" value="Pp3c6_24071"/>
</dbReference>
<organism evidence="4">
    <name type="scientific">Physcomitrium patens</name>
    <name type="common">Spreading-leaved earth moss</name>
    <name type="synonym">Physcomitrella patens</name>
    <dbReference type="NCBI Taxonomy" id="3218"/>
    <lineage>
        <taxon>Eukaryota</taxon>
        <taxon>Viridiplantae</taxon>
        <taxon>Streptophyta</taxon>
        <taxon>Embryophyta</taxon>
        <taxon>Bryophyta</taxon>
        <taxon>Bryophytina</taxon>
        <taxon>Bryopsida</taxon>
        <taxon>Funariidae</taxon>
        <taxon>Funariales</taxon>
        <taxon>Funariaceae</taxon>
        <taxon>Physcomitrium</taxon>
    </lineage>
</organism>
<dbReference type="EMBL" id="ABEU02000006">
    <property type="protein sequence ID" value="PNR53027.1"/>
    <property type="molecule type" value="Genomic_DNA"/>
</dbReference>
<dbReference type="EnsemblPlants" id="Pp3c6_24121V3.1">
    <property type="protein sequence ID" value="PAC:32976037.CDS.1"/>
    <property type="gene ID" value="Pp3c6_24121"/>
</dbReference>
<dbReference type="AlphaFoldDB" id="A0A2K1KGX4"/>
<proteinExistence type="predicted"/>
<dbReference type="EMBL" id="ABEU02000006">
    <property type="protein sequence ID" value="PNR53030.1"/>
    <property type="molecule type" value="Genomic_DNA"/>
</dbReference>
<feature type="compositionally biased region" description="Low complexity" evidence="1">
    <location>
        <begin position="42"/>
        <end position="52"/>
    </location>
</feature>
<dbReference type="Gramene" id="Pp3c6_23900V3.1">
    <property type="protein sequence ID" value="PAC:32977286.CDS.1"/>
    <property type="gene ID" value="Pp3c6_23900"/>
</dbReference>
<evidence type="ECO:0000313" key="6">
    <source>
        <dbReference type="EnsemblPlants" id="PAC:32976037.CDS.1"/>
    </source>
</evidence>
<evidence type="ECO:0000313" key="4">
    <source>
        <dbReference type="EMBL" id="PNR53027.1"/>
    </source>
</evidence>